<organism evidence="12 13">
    <name type="scientific">Riccia fluitans</name>
    <dbReference type="NCBI Taxonomy" id="41844"/>
    <lineage>
        <taxon>Eukaryota</taxon>
        <taxon>Viridiplantae</taxon>
        <taxon>Streptophyta</taxon>
        <taxon>Embryophyta</taxon>
        <taxon>Marchantiophyta</taxon>
        <taxon>Marchantiopsida</taxon>
        <taxon>Marchantiidae</taxon>
        <taxon>Marchantiales</taxon>
        <taxon>Ricciaceae</taxon>
        <taxon>Riccia</taxon>
    </lineage>
</organism>
<evidence type="ECO:0000256" key="1">
    <source>
        <dbReference type="ARBA" id="ARBA00004123"/>
    </source>
</evidence>
<feature type="region of interest" description="Disordered" evidence="10">
    <location>
        <begin position="419"/>
        <end position="444"/>
    </location>
</feature>
<keyword evidence="6" id="KW-0832">Ubl conjugation</keyword>
<dbReference type="EMBL" id="JBHFFA010000001">
    <property type="protein sequence ID" value="KAL2650642.1"/>
    <property type="molecule type" value="Genomic_DNA"/>
</dbReference>
<comment type="caution">
    <text evidence="12">The sequence shown here is derived from an EMBL/GenBank/DDBJ whole genome shotgun (WGS) entry which is preliminary data.</text>
</comment>
<evidence type="ECO:0000256" key="6">
    <source>
        <dbReference type="ARBA" id="ARBA00022843"/>
    </source>
</evidence>
<evidence type="ECO:0000256" key="7">
    <source>
        <dbReference type="ARBA" id="ARBA00023015"/>
    </source>
</evidence>
<comment type="subcellular location">
    <subcellularLocation>
        <location evidence="2">Cytoplasm</location>
    </subcellularLocation>
    <subcellularLocation>
        <location evidence="1">Nucleus</location>
    </subcellularLocation>
</comment>
<keyword evidence="3" id="KW-0963">Cytoplasm</keyword>
<feature type="region of interest" description="Disordered" evidence="10">
    <location>
        <begin position="1"/>
        <end position="83"/>
    </location>
</feature>
<proteinExistence type="predicted"/>
<evidence type="ECO:0000256" key="2">
    <source>
        <dbReference type="ARBA" id="ARBA00004496"/>
    </source>
</evidence>
<evidence type="ECO:0000256" key="5">
    <source>
        <dbReference type="ARBA" id="ARBA00022553"/>
    </source>
</evidence>
<feature type="compositionally biased region" description="Basic and acidic residues" evidence="10">
    <location>
        <begin position="19"/>
        <end position="28"/>
    </location>
</feature>
<dbReference type="InterPro" id="IPR040221">
    <property type="entry name" value="CDCA7/CDA7L"/>
</dbReference>
<evidence type="ECO:0000256" key="3">
    <source>
        <dbReference type="ARBA" id="ARBA00022490"/>
    </source>
</evidence>
<evidence type="ECO:0000256" key="8">
    <source>
        <dbReference type="ARBA" id="ARBA00023163"/>
    </source>
</evidence>
<name>A0ABD1ZGS2_9MARC</name>
<evidence type="ECO:0000259" key="11">
    <source>
        <dbReference type="Pfam" id="PF10497"/>
    </source>
</evidence>
<keyword evidence="8" id="KW-0804">Transcription</keyword>
<evidence type="ECO:0000313" key="12">
    <source>
        <dbReference type="EMBL" id="KAL2650642.1"/>
    </source>
</evidence>
<dbReference type="GO" id="GO:0005737">
    <property type="term" value="C:cytoplasm"/>
    <property type="evidence" value="ECO:0007669"/>
    <property type="project" value="UniProtKB-SubCell"/>
</dbReference>
<keyword evidence="9" id="KW-0539">Nucleus</keyword>
<dbReference type="InterPro" id="IPR018866">
    <property type="entry name" value="Znf-4CXXC_R1"/>
</dbReference>
<accession>A0ABD1ZGS2</accession>
<evidence type="ECO:0000256" key="9">
    <source>
        <dbReference type="ARBA" id="ARBA00023242"/>
    </source>
</evidence>
<gene>
    <name evidence="12" type="ORF">R1flu_018770</name>
</gene>
<evidence type="ECO:0000256" key="10">
    <source>
        <dbReference type="SAM" id="MobiDB-lite"/>
    </source>
</evidence>
<keyword evidence="13" id="KW-1185">Reference proteome</keyword>
<feature type="compositionally biased region" description="Basic and acidic residues" evidence="10">
    <location>
        <begin position="419"/>
        <end position="443"/>
    </location>
</feature>
<protein>
    <recommendedName>
        <fullName evidence="11">Zinc-finger domain-containing protein</fullName>
    </recommendedName>
</protein>
<reference evidence="12 13" key="1">
    <citation type="submission" date="2024-09" db="EMBL/GenBank/DDBJ databases">
        <title>Chromosome-scale assembly of Riccia fluitans.</title>
        <authorList>
            <person name="Paukszto L."/>
            <person name="Sawicki J."/>
            <person name="Karawczyk K."/>
            <person name="Piernik-Szablinska J."/>
            <person name="Szczecinska M."/>
            <person name="Mazdziarz M."/>
        </authorList>
    </citation>
    <scope>NUCLEOTIDE SEQUENCE [LARGE SCALE GENOMIC DNA]</scope>
    <source>
        <strain evidence="12">Rf_01</strain>
        <tissue evidence="12">Aerial parts of the thallus</tissue>
    </source>
</reference>
<keyword evidence="7" id="KW-0805">Transcription regulation</keyword>
<keyword evidence="4" id="KW-1017">Isopeptide bond</keyword>
<evidence type="ECO:0000256" key="4">
    <source>
        <dbReference type="ARBA" id="ARBA00022499"/>
    </source>
</evidence>
<dbReference type="PANTHER" id="PTHR31169">
    <property type="entry name" value="OS05G0300700 PROTEIN"/>
    <property type="match status" value="1"/>
</dbReference>
<evidence type="ECO:0000313" key="13">
    <source>
        <dbReference type="Proteomes" id="UP001605036"/>
    </source>
</evidence>
<dbReference type="GO" id="GO:0005634">
    <property type="term" value="C:nucleus"/>
    <property type="evidence" value="ECO:0007669"/>
    <property type="project" value="UniProtKB-SubCell"/>
</dbReference>
<sequence length="534" mass="60198">MAVKRKVEDDSALQSRSSETGKKNRVDVETEEVGDENAVTIGAENPEEDIQKQEDSMALSDDEESGLDESEELEEERRKYEEERNRILEENKKRMLELGLPDLSQHLSPSYRTKANMKSGLQARQKKNQMKQVALQIGFIPRRSARGEGRKAPDYRDIIKVKVEPKEYSPRIRRVKSPLAPREEEGYTEEHLKSLGTYTKEWELFQDGYSADGVRIYDSVRGKTCHQCRQKTMGRRTWCSSCNSLSGQFCGDCLFMRYGENVLEANANPKWTCPGCRGICNCSICRMRKGWAPTGNLFRYALSEGFRSVAHYLVMTRQRKVELKKVEEGIEDQLEGEKGDHKEIGLLEYVNVEQGENGHLECAEGNQKANGHLECVKAEPEEIGSLECVKAKPEEIGSLECVKIEQGEKHQFVCAKGVEKGTGHQPEPVEEHQSRKSEPECVKADPGVQSPFECKKGGEGVKNEVICLDDTAEICDQSRNAKDDDSLGKKLSGRSKKVNGQLAVSQVSTSLSCGVETISGRLRRKETINYKRFL</sequence>
<dbReference type="Pfam" id="PF10497">
    <property type="entry name" value="zf-4CXXC_R1"/>
    <property type="match status" value="1"/>
</dbReference>
<keyword evidence="5" id="KW-0597">Phosphoprotein</keyword>
<feature type="domain" description="Zinc-finger" evidence="11">
    <location>
        <begin position="217"/>
        <end position="313"/>
    </location>
</feature>
<dbReference type="AlphaFoldDB" id="A0ABD1ZGS2"/>
<dbReference type="Proteomes" id="UP001605036">
    <property type="component" value="Unassembled WGS sequence"/>
</dbReference>
<feature type="compositionally biased region" description="Acidic residues" evidence="10">
    <location>
        <begin position="60"/>
        <end position="74"/>
    </location>
</feature>
<dbReference type="PANTHER" id="PTHR31169:SF23">
    <property type="entry name" value="OS03G0572250 PROTEIN"/>
    <property type="match status" value="1"/>
</dbReference>